<organism evidence="1 2">
    <name type="scientific">Sphaeroforma arctica JP610</name>
    <dbReference type="NCBI Taxonomy" id="667725"/>
    <lineage>
        <taxon>Eukaryota</taxon>
        <taxon>Ichthyosporea</taxon>
        <taxon>Ichthyophonida</taxon>
        <taxon>Sphaeroforma</taxon>
    </lineage>
</organism>
<dbReference type="EMBL" id="KQ241605">
    <property type="protein sequence ID" value="KNC87556.1"/>
    <property type="molecule type" value="Genomic_DNA"/>
</dbReference>
<reference evidence="1 2" key="1">
    <citation type="submission" date="2011-02" db="EMBL/GenBank/DDBJ databases">
        <title>The Genome Sequence of Sphaeroforma arctica JP610.</title>
        <authorList>
            <consortium name="The Broad Institute Genome Sequencing Platform"/>
            <person name="Russ C."/>
            <person name="Cuomo C."/>
            <person name="Young S.K."/>
            <person name="Zeng Q."/>
            <person name="Gargeya S."/>
            <person name="Alvarado L."/>
            <person name="Berlin A."/>
            <person name="Chapman S.B."/>
            <person name="Chen Z."/>
            <person name="Freedman E."/>
            <person name="Gellesch M."/>
            <person name="Goldberg J."/>
            <person name="Griggs A."/>
            <person name="Gujja S."/>
            <person name="Heilman E."/>
            <person name="Heiman D."/>
            <person name="Howarth C."/>
            <person name="Mehta T."/>
            <person name="Neiman D."/>
            <person name="Pearson M."/>
            <person name="Roberts A."/>
            <person name="Saif S."/>
            <person name="Shea T."/>
            <person name="Shenoy N."/>
            <person name="Sisk P."/>
            <person name="Stolte C."/>
            <person name="Sykes S."/>
            <person name="White J."/>
            <person name="Yandava C."/>
            <person name="Burger G."/>
            <person name="Gray M.W."/>
            <person name="Holland P.W.H."/>
            <person name="King N."/>
            <person name="Lang F.B.F."/>
            <person name="Roger A.J."/>
            <person name="Ruiz-Trillo I."/>
            <person name="Haas B."/>
            <person name="Nusbaum C."/>
            <person name="Birren B."/>
        </authorList>
    </citation>
    <scope>NUCLEOTIDE SEQUENCE [LARGE SCALE GENOMIC DNA]</scope>
    <source>
        <strain evidence="1 2">JP610</strain>
    </source>
</reference>
<dbReference type="Proteomes" id="UP000054560">
    <property type="component" value="Unassembled WGS sequence"/>
</dbReference>
<protein>
    <submittedName>
        <fullName evidence="1">Uncharacterized protein</fullName>
    </submittedName>
</protein>
<gene>
    <name evidence="1" type="ORF">SARC_00321</name>
</gene>
<keyword evidence="2" id="KW-1185">Reference proteome</keyword>
<accession>A0A0L0GFC0</accession>
<name>A0A0L0GFC0_9EUKA</name>
<evidence type="ECO:0000313" key="2">
    <source>
        <dbReference type="Proteomes" id="UP000054560"/>
    </source>
</evidence>
<sequence length="170" mass="19838">MRVMELVSEQLELKADAFTQLVLLRVETSTLKKYLQTIEDEIQTLDAEHVKLKARRAAQHQELSTQVVRATELSSTICSEEMQQRKTTSITNLRSDIQQQSHQYNALDQYLQQLVIKRALVSWRRLEKVQAGLESSVEHLAWSCVSDRFILLHILKTLTDRTPWTRRVHI</sequence>
<proteinExistence type="predicted"/>
<dbReference type="RefSeq" id="XP_014161458.1">
    <property type="nucleotide sequence ID" value="XM_014305983.1"/>
</dbReference>
<evidence type="ECO:0000313" key="1">
    <source>
        <dbReference type="EMBL" id="KNC87556.1"/>
    </source>
</evidence>
<dbReference type="AlphaFoldDB" id="A0A0L0GFC0"/>
<dbReference type="GeneID" id="25900825"/>